<reference evidence="4 5" key="1">
    <citation type="submission" date="2019-09" db="EMBL/GenBank/DDBJ databases">
        <title>Draft genome of the ectomycorrhizal ascomycete Sphaerosporella brunnea.</title>
        <authorList>
            <consortium name="DOE Joint Genome Institute"/>
            <person name="Benucci G.M."/>
            <person name="Marozzi G."/>
            <person name="Antonielli L."/>
            <person name="Sanchez S."/>
            <person name="Marco P."/>
            <person name="Wang X."/>
            <person name="Falini L.B."/>
            <person name="Barry K."/>
            <person name="Haridas S."/>
            <person name="Lipzen A."/>
            <person name="Labutti K."/>
            <person name="Grigoriev I.V."/>
            <person name="Murat C."/>
            <person name="Martin F."/>
            <person name="Albertini E."/>
            <person name="Donnini D."/>
            <person name="Bonito G."/>
        </authorList>
    </citation>
    <scope>NUCLEOTIDE SEQUENCE [LARGE SCALE GENOMIC DNA]</scope>
    <source>
        <strain evidence="4 5">Sb_GMNB300</strain>
    </source>
</reference>
<feature type="compositionally biased region" description="Low complexity" evidence="1">
    <location>
        <begin position="47"/>
        <end position="64"/>
    </location>
</feature>
<keyword evidence="3" id="KW-0732">Signal</keyword>
<feature type="region of interest" description="Disordered" evidence="1">
    <location>
        <begin position="47"/>
        <end position="79"/>
    </location>
</feature>
<evidence type="ECO:0000256" key="3">
    <source>
        <dbReference type="SAM" id="SignalP"/>
    </source>
</evidence>
<dbReference type="Pfam" id="PF14610">
    <property type="entry name" value="Psg1"/>
    <property type="match status" value="1"/>
</dbReference>
<dbReference type="Proteomes" id="UP000326924">
    <property type="component" value="Unassembled WGS sequence"/>
</dbReference>
<feature type="region of interest" description="Disordered" evidence="1">
    <location>
        <begin position="193"/>
        <end position="216"/>
    </location>
</feature>
<evidence type="ECO:0000313" key="4">
    <source>
        <dbReference type="EMBL" id="KAA8895364.1"/>
    </source>
</evidence>
<feature type="transmembrane region" description="Helical" evidence="2">
    <location>
        <begin position="223"/>
        <end position="248"/>
    </location>
</feature>
<sequence>MRFQSILIAVFLSVSGGALAQSNDHTTTTATTFVTITTGTASTATTSTSATISSATSATATPSTVPDADNHNDASSGGGGCQKSDIVAFPFCTPKAHSIWRTDRSYNLTWDSDVWDQNSTVFITLNYASPGSSGHVVDFWELPNARGFQVIHPKDAWLYNQTLKDRGVLQTVDFQDVYFAITNDHASTAVPHTSAALQISGKDSGPPSSPSSNTNNDYHRRSLLALAVALPLAFVLILLAVCGTHFALREKHRIGPIAIGGGSRRFEKGYSGRKERALKTKTQYAADAQPSTMVAAPPKAATVTTARDWELDSVRGGI</sequence>
<evidence type="ECO:0008006" key="6">
    <source>
        <dbReference type="Google" id="ProtNLM"/>
    </source>
</evidence>
<evidence type="ECO:0000313" key="5">
    <source>
        <dbReference type="Proteomes" id="UP000326924"/>
    </source>
</evidence>
<comment type="caution">
    <text evidence="4">The sequence shown here is derived from an EMBL/GenBank/DDBJ whole genome shotgun (WGS) entry which is preliminary data.</text>
</comment>
<feature type="signal peptide" evidence="3">
    <location>
        <begin position="1"/>
        <end position="20"/>
    </location>
</feature>
<dbReference type="EMBL" id="VXIS01000270">
    <property type="protein sequence ID" value="KAA8895364.1"/>
    <property type="molecule type" value="Genomic_DNA"/>
</dbReference>
<keyword evidence="2" id="KW-1133">Transmembrane helix</keyword>
<accession>A0A5J5EJI4</accession>
<evidence type="ECO:0000256" key="2">
    <source>
        <dbReference type="SAM" id="Phobius"/>
    </source>
</evidence>
<proteinExistence type="predicted"/>
<keyword evidence="2" id="KW-0472">Membrane</keyword>
<dbReference type="InParanoid" id="A0A5J5EJI4"/>
<feature type="chain" id="PRO_5023843390" description="Mid2 domain-containing protein" evidence="3">
    <location>
        <begin position="21"/>
        <end position="318"/>
    </location>
</feature>
<protein>
    <recommendedName>
        <fullName evidence="6">Mid2 domain-containing protein</fullName>
    </recommendedName>
</protein>
<keyword evidence="5" id="KW-1185">Reference proteome</keyword>
<organism evidence="4 5">
    <name type="scientific">Sphaerosporella brunnea</name>
    <dbReference type="NCBI Taxonomy" id="1250544"/>
    <lineage>
        <taxon>Eukaryota</taxon>
        <taxon>Fungi</taxon>
        <taxon>Dikarya</taxon>
        <taxon>Ascomycota</taxon>
        <taxon>Pezizomycotina</taxon>
        <taxon>Pezizomycetes</taxon>
        <taxon>Pezizales</taxon>
        <taxon>Pyronemataceae</taxon>
        <taxon>Sphaerosporella</taxon>
    </lineage>
</organism>
<name>A0A5J5EJI4_9PEZI</name>
<keyword evidence="2" id="KW-0812">Transmembrane</keyword>
<dbReference type="OrthoDB" id="4084551at2759"/>
<dbReference type="AlphaFoldDB" id="A0A5J5EJI4"/>
<gene>
    <name evidence="4" type="ORF">FN846DRAFT_340089</name>
</gene>
<evidence type="ECO:0000256" key="1">
    <source>
        <dbReference type="SAM" id="MobiDB-lite"/>
    </source>
</evidence>
<dbReference type="InterPro" id="IPR028000">
    <property type="entry name" value="Pma1"/>
</dbReference>